<name>A0ABT5R007_9GAMM</name>
<keyword evidence="2" id="KW-1185">Reference proteome</keyword>
<organism evidence="1 2">
    <name type="scientific">Enterovibrio gelatinilyticus</name>
    <dbReference type="NCBI Taxonomy" id="2899819"/>
    <lineage>
        <taxon>Bacteria</taxon>
        <taxon>Pseudomonadati</taxon>
        <taxon>Pseudomonadota</taxon>
        <taxon>Gammaproteobacteria</taxon>
        <taxon>Vibrionales</taxon>
        <taxon>Vibrionaceae</taxon>
        <taxon>Enterovibrio</taxon>
    </lineage>
</organism>
<evidence type="ECO:0000313" key="1">
    <source>
        <dbReference type="EMBL" id="MDD1793609.1"/>
    </source>
</evidence>
<gene>
    <name evidence="1" type="ORF">LRP50_10760</name>
</gene>
<sequence length="191" mass="21767">MELPILPNSYSTRALQRDCDELYSARASNGAMVSFYVQKENHYACAVNAEAGPEGRHEVITKMEFNQDRDGLISVSRFFEDDTYQQVELVATDRRVRNSGIATALYELLVRFRSLKIVSDSEQYEGGKAIWQKLAERGKVSVYIYDTEAEEFFAVNGTRVKYDGSNIPEATIWSTDPNREKEHILLTACYP</sequence>
<reference evidence="1" key="1">
    <citation type="submission" date="2021-12" db="EMBL/GenBank/DDBJ databases">
        <title>Enterovibrio ZSDZ35 sp. nov. and Enterovibrio ZSDZ42 sp. nov., isolated from coastal seawater in Qingdao.</title>
        <authorList>
            <person name="Zhang P."/>
        </authorList>
    </citation>
    <scope>NUCLEOTIDE SEQUENCE</scope>
    <source>
        <strain evidence="1">ZSDZ42</strain>
    </source>
</reference>
<dbReference type="Proteomes" id="UP001149400">
    <property type="component" value="Unassembled WGS sequence"/>
</dbReference>
<accession>A0ABT5R007</accession>
<protein>
    <recommendedName>
        <fullName evidence="3">N-acetyltransferase domain-containing protein</fullName>
    </recommendedName>
</protein>
<dbReference type="RefSeq" id="WP_274164458.1">
    <property type="nucleotide sequence ID" value="NZ_JAJUBC010000010.1"/>
</dbReference>
<comment type="caution">
    <text evidence="1">The sequence shown here is derived from an EMBL/GenBank/DDBJ whole genome shotgun (WGS) entry which is preliminary data.</text>
</comment>
<dbReference type="EMBL" id="JAJUBC010000010">
    <property type="protein sequence ID" value="MDD1793609.1"/>
    <property type="molecule type" value="Genomic_DNA"/>
</dbReference>
<evidence type="ECO:0008006" key="3">
    <source>
        <dbReference type="Google" id="ProtNLM"/>
    </source>
</evidence>
<evidence type="ECO:0000313" key="2">
    <source>
        <dbReference type="Proteomes" id="UP001149400"/>
    </source>
</evidence>
<proteinExistence type="predicted"/>